<dbReference type="PROSITE" id="PS00061">
    <property type="entry name" value="ADH_SHORT"/>
    <property type="match status" value="1"/>
</dbReference>
<name>A0A3M0I208_9ACTN</name>
<reference evidence="3 4" key="1">
    <citation type="submission" date="2017-11" db="EMBL/GenBank/DDBJ databases">
        <title>Draft genome of actinobacteria isolated from guarana (Paullinia cupana (Mart.) Ducke.</title>
        <authorList>
            <person name="Siqueira K.A."/>
            <person name="Liotti R.G."/>
            <person name="Mendes T.A.O."/>
            <person name="Soares M.A."/>
        </authorList>
    </citation>
    <scope>NUCLEOTIDE SEQUENCE [LARGE SCALE GENOMIC DNA]</scope>
    <source>
        <strain evidence="3 4">193</strain>
    </source>
</reference>
<dbReference type="InterPro" id="IPR036291">
    <property type="entry name" value="NAD(P)-bd_dom_sf"/>
</dbReference>
<dbReference type="NCBIfam" id="NF005559">
    <property type="entry name" value="PRK07231.1"/>
    <property type="match status" value="1"/>
</dbReference>
<dbReference type="InterPro" id="IPR002347">
    <property type="entry name" value="SDR_fam"/>
</dbReference>
<dbReference type="RefSeq" id="WP_121895052.1">
    <property type="nucleotide sequence ID" value="NZ_PENI01000047.1"/>
</dbReference>
<evidence type="ECO:0000313" key="3">
    <source>
        <dbReference type="EMBL" id="RMB80099.1"/>
    </source>
</evidence>
<dbReference type="FunFam" id="3.40.50.720:FF:000084">
    <property type="entry name" value="Short-chain dehydrogenase reductase"/>
    <property type="match status" value="1"/>
</dbReference>
<dbReference type="SUPFAM" id="SSF51735">
    <property type="entry name" value="NAD(P)-binding Rossmann-fold domains"/>
    <property type="match status" value="1"/>
</dbReference>
<evidence type="ECO:0000313" key="4">
    <source>
        <dbReference type="Proteomes" id="UP000270471"/>
    </source>
</evidence>
<dbReference type="InterPro" id="IPR020904">
    <property type="entry name" value="Sc_DH/Rdtase_CS"/>
</dbReference>
<dbReference type="EMBL" id="PENI01000047">
    <property type="protein sequence ID" value="RMB80099.1"/>
    <property type="molecule type" value="Genomic_DNA"/>
</dbReference>
<dbReference type="OrthoDB" id="7064009at2"/>
<proteinExistence type="inferred from homology"/>
<dbReference type="GO" id="GO:0016491">
    <property type="term" value="F:oxidoreductase activity"/>
    <property type="evidence" value="ECO:0007669"/>
    <property type="project" value="UniProtKB-KW"/>
</dbReference>
<dbReference type="PRINTS" id="PR00081">
    <property type="entry name" value="GDHRDH"/>
</dbReference>
<dbReference type="PRINTS" id="PR00080">
    <property type="entry name" value="SDRFAMILY"/>
</dbReference>
<keyword evidence="4" id="KW-1185">Reference proteome</keyword>
<dbReference type="Pfam" id="PF13561">
    <property type="entry name" value="adh_short_C2"/>
    <property type="match status" value="1"/>
</dbReference>
<protein>
    <submittedName>
        <fullName evidence="3">Short-chain dehydrogenase</fullName>
    </submittedName>
</protein>
<keyword evidence="2" id="KW-0560">Oxidoreductase</keyword>
<dbReference type="Gene3D" id="3.40.50.720">
    <property type="entry name" value="NAD(P)-binding Rossmann-like Domain"/>
    <property type="match status" value="1"/>
</dbReference>
<dbReference type="Proteomes" id="UP000270471">
    <property type="component" value="Unassembled WGS sequence"/>
</dbReference>
<sequence>MGRLSGKVAIVTGAGSGQGRATALALATEGARVMAADVNETGLAELASAAGEIVVKRCDVSRAEEVEALVAAAEERFGALHAMLNCAGYLRAAPLLETTEEMLDGMIDVNLKGVFYGCKFAVPAMRRSGGGSIVNWGSVNSLVAEPEISAYSATKGAVLMITKSVAVEFAKDNIRANCVCPGAVRTPMVEGFFDEGFFEDEAAQRTYQPLGMGTPEQVADVAVFLASDESRLMTGSAVVVDGGYTAL</sequence>
<comment type="caution">
    <text evidence="3">The sequence shown here is derived from an EMBL/GenBank/DDBJ whole genome shotgun (WGS) entry which is preliminary data.</text>
</comment>
<organism evidence="3 4">
    <name type="scientific">Streptomyces shenzhenensis</name>
    <dbReference type="NCBI Taxonomy" id="943815"/>
    <lineage>
        <taxon>Bacteria</taxon>
        <taxon>Bacillati</taxon>
        <taxon>Actinomycetota</taxon>
        <taxon>Actinomycetes</taxon>
        <taxon>Kitasatosporales</taxon>
        <taxon>Streptomycetaceae</taxon>
        <taxon>Streptomyces</taxon>
    </lineage>
</organism>
<evidence type="ECO:0000256" key="1">
    <source>
        <dbReference type="ARBA" id="ARBA00006484"/>
    </source>
</evidence>
<dbReference type="AlphaFoldDB" id="A0A3M0I208"/>
<dbReference type="CDD" id="cd05233">
    <property type="entry name" value="SDR_c"/>
    <property type="match status" value="1"/>
</dbReference>
<dbReference type="PANTHER" id="PTHR24321:SF8">
    <property type="entry name" value="ESTRADIOL 17-BETA-DEHYDROGENASE 8-RELATED"/>
    <property type="match status" value="1"/>
</dbReference>
<dbReference type="PANTHER" id="PTHR24321">
    <property type="entry name" value="DEHYDROGENASES, SHORT CHAIN"/>
    <property type="match status" value="1"/>
</dbReference>
<comment type="similarity">
    <text evidence="1">Belongs to the short-chain dehydrogenases/reductases (SDR) family.</text>
</comment>
<accession>A0A3M0I208</accession>
<evidence type="ECO:0000256" key="2">
    <source>
        <dbReference type="ARBA" id="ARBA00023002"/>
    </source>
</evidence>
<gene>
    <name evidence="3" type="ORF">CTZ28_41850</name>
</gene>